<feature type="transmembrane region" description="Helical" evidence="1">
    <location>
        <begin position="47"/>
        <end position="65"/>
    </location>
</feature>
<evidence type="ECO:0000313" key="2">
    <source>
        <dbReference type="EMBL" id="SOU88584.1"/>
    </source>
</evidence>
<dbReference type="GeneID" id="86817465"/>
<dbReference type="RefSeq" id="WP_058885567.1">
    <property type="nucleotide sequence ID" value="NZ_JAFMUG010000001.1"/>
</dbReference>
<proteinExistence type="predicted"/>
<accession>A0A2I2M9I2</accession>
<name>A0A2I2M9I2_9FLAO</name>
<keyword evidence="1" id="KW-1133">Transmembrane helix</keyword>
<dbReference type="Proteomes" id="UP000490060">
    <property type="component" value="Unassembled WGS sequence"/>
</dbReference>
<evidence type="ECO:0000256" key="1">
    <source>
        <dbReference type="SAM" id="Phobius"/>
    </source>
</evidence>
<evidence type="ECO:0000313" key="3">
    <source>
        <dbReference type="Proteomes" id="UP000490060"/>
    </source>
</evidence>
<evidence type="ECO:0008006" key="4">
    <source>
        <dbReference type="Google" id="ProtNLM"/>
    </source>
</evidence>
<reference evidence="2 3" key="1">
    <citation type="submission" date="2017-11" db="EMBL/GenBank/DDBJ databases">
        <authorList>
            <person name="Duchaud E."/>
        </authorList>
    </citation>
    <scope>NUCLEOTIDE SEQUENCE [LARGE SCALE GENOMIC DNA]</scope>
    <source>
        <strain evidence="2 3">TNO010</strain>
    </source>
</reference>
<protein>
    <recommendedName>
        <fullName evidence="4">Bacterial Pleckstrin homology domain-containing protein</fullName>
    </recommendedName>
</protein>
<dbReference type="EMBL" id="OENE01000015">
    <property type="protein sequence ID" value="SOU88584.1"/>
    <property type="molecule type" value="Genomic_DNA"/>
</dbReference>
<sequence>MKVFKEAQKFTQVWVILLFILLNSFFLYGIYQQFILKIPFGDNPMPNSVLILSTVGFILLTLFFFSMKLKTTIDETGIYYQFYPIQLKAKKISWSALKYASVVTFNPILDYGGWGIKHNSYTVKGRIGIQLVLKSGKKLLIGTQKEQNATRILETYQKKMK</sequence>
<organism evidence="2 3">
    <name type="scientific">Tenacibaculum finnmarkense genomovar ulcerans</name>
    <dbReference type="NCBI Taxonomy" id="2781388"/>
    <lineage>
        <taxon>Bacteria</taxon>
        <taxon>Pseudomonadati</taxon>
        <taxon>Bacteroidota</taxon>
        <taxon>Flavobacteriia</taxon>
        <taxon>Flavobacteriales</taxon>
        <taxon>Flavobacteriaceae</taxon>
        <taxon>Tenacibaculum</taxon>
        <taxon>Tenacibaculum finnmarkense</taxon>
    </lineage>
</organism>
<gene>
    <name evidence="2" type="ORF">TNO010_220020</name>
</gene>
<dbReference type="AlphaFoldDB" id="A0A2I2M9I2"/>
<keyword evidence="1" id="KW-0812">Transmembrane</keyword>
<feature type="transmembrane region" description="Helical" evidence="1">
    <location>
        <begin position="12"/>
        <end position="35"/>
    </location>
</feature>
<keyword evidence="1" id="KW-0472">Membrane</keyword>